<protein>
    <submittedName>
        <fullName evidence="1">Heptaprenyl diphosphate synthase</fullName>
    </submittedName>
</protein>
<dbReference type="Pfam" id="PF07307">
    <property type="entry name" value="HEPPP_synt_1"/>
    <property type="match status" value="1"/>
</dbReference>
<dbReference type="Proteomes" id="UP000322267">
    <property type="component" value="Unassembled WGS sequence"/>
</dbReference>
<dbReference type="GO" id="GO:0009234">
    <property type="term" value="P:menaquinone biosynthetic process"/>
    <property type="evidence" value="ECO:0007669"/>
    <property type="project" value="InterPro"/>
</dbReference>
<dbReference type="OrthoDB" id="2417886at2"/>
<proteinExistence type="predicted"/>
<comment type="caution">
    <text evidence="1">The sequence shown here is derived from an EMBL/GenBank/DDBJ whole genome shotgun (WGS) entry which is preliminary data.</text>
</comment>
<dbReference type="EMBL" id="VTEI01000002">
    <property type="protein sequence ID" value="TYS18941.1"/>
    <property type="molecule type" value="Genomic_DNA"/>
</dbReference>
<organism evidence="1 2">
    <name type="scientific">Rossellomorea vietnamensis</name>
    <dbReference type="NCBI Taxonomy" id="218284"/>
    <lineage>
        <taxon>Bacteria</taxon>
        <taxon>Bacillati</taxon>
        <taxon>Bacillota</taxon>
        <taxon>Bacilli</taxon>
        <taxon>Bacillales</taxon>
        <taxon>Bacillaceae</taxon>
        <taxon>Rossellomorea</taxon>
    </lineage>
</organism>
<reference evidence="1 2" key="1">
    <citation type="submission" date="2019-08" db="EMBL/GenBank/DDBJ databases">
        <title>Bacillus genomes from the desert of Cuatro Cienegas, Coahuila.</title>
        <authorList>
            <person name="Olmedo-Alvarez G."/>
        </authorList>
    </citation>
    <scope>NUCLEOTIDE SEQUENCE [LARGE SCALE GENOMIC DNA]</scope>
    <source>
        <strain evidence="1 2">CH34_1T</strain>
    </source>
</reference>
<sequence length="277" mass="31641">MGIWVMKRLDCFHLEASIKHYVEEKLSYSYLQKYIDSPQIDEDRISFLLVPFLQNGYELEEKEIIRVISTVMLIQIGLDTHEKVSNSPTGSLKERQLTVLAGVYFSGQYYKILSDLENVSLINQLAKAIKMVNESKISLYKQEYSTIHDIMESIKTIESAVITSFLGHYGSSQCNELVSEVLFLRRLLYEKNNLKSGMVTAVLPSVKSALLQDTLPSVKESVNEHLEEIFTEYIDESGDKIAVLLRNQPLEGLRVESRIHSLLKLTRPDTKIFAEEG</sequence>
<dbReference type="AlphaFoldDB" id="A0A5D4NZ07"/>
<evidence type="ECO:0000313" key="1">
    <source>
        <dbReference type="EMBL" id="TYS18941.1"/>
    </source>
</evidence>
<dbReference type="Gene3D" id="1.20.120.1450">
    <property type="match status" value="1"/>
</dbReference>
<accession>A0A5D4NZ07</accession>
<gene>
    <name evidence="1" type="ORF">FZC78_05440</name>
</gene>
<name>A0A5D4NZ07_9BACI</name>
<dbReference type="InterPro" id="IPR009920">
    <property type="entry name" value="HEPPP_synth_su1"/>
</dbReference>
<evidence type="ECO:0000313" key="2">
    <source>
        <dbReference type="Proteomes" id="UP000322267"/>
    </source>
</evidence>